<proteinExistence type="predicted"/>
<accession>A0ABY4HJ73</accession>
<keyword evidence="2" id="KW-1185">Reference proteome</keyword>
<gene>
    <name evidence="1" type="ORF">LXD69_11705</name>
</gene>
<dbReference type="Proteomes" id="UP000830454">
    <property type="component" value="Chromosome"/>
</dbReference>
<reference evidence="1" key="1">
    <citation type="submission" date="2021-12" db="EMBL/GenBank/DDBJ databases">
        <authorList>
            <person name="Cha I.-T."/>
            <person name="Lee K.-E."/>
            <person name="Park S.-J."/>
        </authorList>
    </citation>
    <scope>NUCLEOTIDE SEQUENCE</scope>
    <source>
        <strain evidence="1">YSM-43</strain>
    </source>
</reference>
<sequence length="147" mass="17053">MKILNLISSLFRTTKSTSIEALKIQKEGAKLAVQHAKIYNSKLDYSVDSLKKVDKILDLLSKNYLTKQNKEELKNLALIFGLYIIEVFERNEGKGYLERKLITLESDSFPYYFKGNLIFPCIWCLNKIFENEADKVSMIYNRTVAKV</sequence>
<dbReference type="EMBL" id="CP090145">
    <property type="protein sequence ID" value="UOX32706.1"/>
    <property type="molecule type" value="Genomic_DNA"/>
</dbReference>
<reference evidence="1" key="2">
    <citation type="submission" date="2022-04" db="EMBL/GenBank/DDBJ databases">
        <title>Complete Genome Sequence of Flavobacterium sediminilitoris YSM-43, Isolated from a Tidal Sediment.</title>
        <authorList>
            <person name="Lee P.A."/>
        </authorList>
    </citation>
    <scope>NUCLEOTIDE SEQUENCE</scope>
    <source>
        <strain evidence="1">YSM-43</strain>
    </source>
</reference>
<organism evidence="1 2">
    <name type="scientific">Flavobacterium sediminilitoris</name>
    <dbReference type="NCBI Taxonomy" id="2024526"/>
    <lineage>
        <taxon>Bacteria</taxon>
        <taxon>Pseudomonadati</taxon>
        <taxon>Bacteroidota</taxon>
        <taxon>Flavobacteriia</taxon>
        <taxon>Flavobacteriales</taxon>
        <taxon>Flavobacteriaceae</taxon>
        <taxon>Flavobacterium</taxon>
    </lineage>
</organism>
<evidence type="ECO:0000313" key="1">
    <source>
        <dbReference type="EMBL" id="UOX32706.1"/>
    </source>
</evidence>
<dbReference type="RefSeq" id="WP_246915561.1">
    <property type="nucleotide sequence ID" value="NZ_CP090145.1"/>
</dbReference>
<name>A0ABY4HJ73_9FLAO</name>
<protein>
    <submittedName>
        <fullName evidence="1">Uncharacterized protein</fullName>
    </submittedName>
</protein>
<evidence type="ECO:0000313" key="2">
    <source>
        <dbReference type="Proteomes" id="UP000830454"/>
    </source>
</evidence>